<dbReference type="CDD" id="cd00487">
    <property type="entry name" value="Pep_deformylase"/>
    <property type="match status" value="1"/>
</dbReference>
<accession>A0A2T4JBU8</accession>
<evidence type="ECO:0000313" key="3">
    <source>
        <dbReference type="EMBL" id="PTE15390.1"/>
    </source>
</evidence>
<evidence type="ECO:0000313" key="4">
    <source>
        <dbReference type="Proteomes" id="UP000241362"/>
    </source>
</evidence>
<protein>
    <recommendedName>
        <fullName evidence="2">Peptide deformylase-like</fullName>
    </recommendedName>
    <alternativeName>
        <fullName evidence="2">Polypeptide deformylase-like</fullName>
    </alternativeName>
</protein>
<comment type="similarity">
    <text evidence="1 2">Belongs to the polypeptide deformylase family.</text>
</comment>
<dbReference type="PIRSF" id="PIRSF004749">
    <property type="entry name" value="Pep_def"/>
    <property type="match status" value="1"/>
</dbReference>
<gene>
    <name evidence="3" type="primary">def</name>
    <name evidence="3" type="ORF">C5F44_06220</name>
</gene>
<dbReference type="SUPFAM" id="SSF56420">
    <property type="entry name" value="Peptide deformylase"/>
    <property type="match status" value="1"/>
</dbReference>
<dbReference type="PRINTS" id="PR01576">
    <property type="entry name" value="PDEFORMYLASE"/>
</dbReference>
<dbReference type="EMBL" id="PZKE01000004">
    <property type="protein sequence ID" value="PTE15390.1"/>
    <property type="molecule type" value="Genomic_DNA"/>
</dbReference>
<evidence type="ECO:0000256" key="1">
    <source>
        <dbReference type="ARBA" id="ARBA00010759"/>
    </source>
</evidence>
<name>A0A2T4JBU8_FUSBL</name>
<comment type="caution">
    <text evidence="3">The sequence shown here is derived from an EMBL/GenBank/DDBJ whole genome shotgun (WGS) entry which is preliminary data.</text>
</comment>
<dbReference type="GO" id="GO:0042586">
    <property type="term" value="F:peptide deformylase activity"/>
    <property type="evidence" value="ECO:0007669"/>
    <property type="project" value="InterPro"/>
</dbReference>
<dbReference type="InterPro" id="IPR023635">
    <property type="entry name" value="Peptide_deformylase"/>
</dbReference>
<comment type="caution">
    <text evidence="2">Lacks conserved residue(s) required for the propagation of feature annotation.</text>
</comment>
<dbReference type="PANTHER" id="PTHR10458:SF22">
    <property type="entry name" value="PEPTIDE DEFORMYLASE"/>
    <property type="match status" value="1"/>
</dbReference>
<dbReference type="InterPro" id="IPR036821">
    <property type="entry name" value="Peptide_deformylase_sf"/>
</dbReference>
<reference evidence="3 4" key="1">
    <citation type="submission" date="2018-03" db="EMBL/GenBank/DDBJ databases">
        <title>Rhodobacter blasticus.</title>
        <authorList>
            <person name="Meyer T.E."/>
            <person name="Miller S."/>
            <person name="Lodha T."/>
            <person name="Gandham S."/>
            <person name="Chintalapati S."/>
            <person name="Chintalapati V.R."/>
        </authorList>
    </citation>
    <scope>NUCLEOTIDE SEQUENCE [LARGE SCALE GENOMIC DNA]</scope>
    <source>
        <strain evidence="3 4">DSM 2131</strain>
    </source>
</reference>
<keyword evidence="4" id="KW-1185">Reference proteome</keyword>
<dbReference type="NCBIfam" id="TIGR00079">
    <property type="entry name" value="pept_deformyl"/>
    <property type="match status" value="1"/>
</dbReference>
<dbReference type="Proteomes" id="UP000241362">
    <property type="component" value="Unassembled WGS sequence"/>
</dbReference>
<dbReference type="AlphaFoldDB" id="A0A2T4JBU8"/>
<dbReference type="PANTHER" id="PTHR10458">
    <property type="entry name" value="PEPTIDE DEFORMYLASE"/>
    <property type="match status" value="1"/>
</dbReference>
<dbReference type="NCBIfam" id="NF001159">
    <property type="entry name" value="PRK00150.1-3"/>
    <property type="match status" value="1"/>
</dbReference>
<sequence>MSVRPCLPWPHPALKTPARDVEAITDEIRAIWEDMIETMDAMPGVGLAAVQIGVPLRLAVVDCSDRRGQAIRMANPEVLHASVQLREHEEASPNLPGVSAVIARPRAVTVRFLNDRGETEERDFVDLWATSVQHQIDHLAGRMYFDRLSALKRKMLIAKADKLRRR</sequence>
<proteinExistence type="inferred from homology"/>
<dbReference type="Gene3D" id="3.90.45.10">
    <property type="entry name" value="Peptide deformylase"/>
    <property type="match status" value="1"/>
</dbReference>
<dbReference type="HAMAP" id="MF_00163">
    <property type="entry name" value="Pep_deformylase"/>
    <property type="match status" value="1"/>
</dbReference>
<organism evidence="3 4">
    <name type="scientific">Fuscovulum blasticum DSM 2131</name>
    <dbReference type="NCBI Taxonomy" id="1188250"/>
    <lineage>
        <taxon>Bacteria</taxon>
        <taxon>Pseudomonadati</taxon>
        <taxon>Pseudomonadota</taxon>
        <taxon>Alphaproteobacteria</taxon>
        <taxon>Rhodobacterales</taxon>
        <taxon>Paracoccaceae</taxon>
        <taxon>Pseudogemmobacter</taxon>
    </lineage>
</organism>
<evidence type="ECO:0000256" key="2">
    <source>
        <dbReference type="HAMAP-Rule" id="MF_00163"/>
    </source>
</evidence>
<dbReference type="RefSeq" id="WP_107672639.1">
    <property type="nucleotide sequence ID" value="NZ_PZKE01000004.1"/>
</dbReference>
<dbReference type="Pfam" id="PF01327">
    <property type="entry name" value="Pep_deformylase"/>
    <property type="match status" value="1"/>
</dbReference>